<name>A0ACC5U6M3_9FLAO</name>
<proteinExistence type="predicted"/>
<keyword evidence="1" id="KW-0808">Transferase</keyword>
<dbReference type="Proteomes" id="UP001647509">
    <property type="component" value="Unassembled WGS sequence"/>
</dbReference>
<sequence>MSTTYAQTYNEEKFDSILYYLKLADNNKVAFKKREQMCLRAKTLAAEIHSYSLQQKSNLKLIGLYKAFDKNKLYVKFTHENLKLAEEFKDSITVAHMNKNLGYYYYDKVHDSAHYYNNKAEKLFRKLNDHFNTAAVLLDVASLQREGKDYTGSELTLIEGLKLLNKIEYPSKEVIRKKAYFYNSLGIVFNVLEQYDKSIEYQNKSIALKLKLKGDNKSSIELSKNNLGNALKEAGKYELAIETFKEILEDNTLAEQQPDFYVMVLDNYAHALYLSSKKSALPGLYHKALSVSKTLGKDNYKSIVVLKHLAEYYHDLGLKDSAKYYAYEAKRIAEKFHNDDLLKSLLLLSEIEEGEIAAKYLRDYVKLNDSLQKSERAIRNKFARIKYETNEIEEENVKIAKERMWLLIISIVIIVASFLLYIIFTQRNKNKELEFIQKQQETNEEIYNLMLSQNEVIEDARALEKKRISEELHDGVLGRLFGARLSLDSLNMNNSDIAIKTRGQYISELKVIEEDIRKVSHELNADFVSGSGFREIIKNLIETQTATYELSYKLDWESAIDWDEVSNKIKIHFYRIIQEALHNIYKHAKATEVRVSFKFESETIRLSIIDNGSGFDVNRAKSGIGLKNMKSRIKEINGTIAITSQKEEGTTVKIDVPTS</sequence>
<dbReference type="EMBL" id="JAHKPD010000008">
    <property type="protein sequence ID" value="MBU2949961.1"/>
    <property type="molecule type" value="Genomic_DNA"/>
</dbReference>
<accession>A0ACC5U6M3</accession>
<comment type="caution">
    <text evidence="1">The sequence shown here is derived from an EMBL/GenBank/DDBJ whole genome shotgun (WGS) entry which is preliminary data.</text>
</comment>
<evidence type="ECO:0000313" key="1">
    <source>
        <dbReference type="EMBL" id="MBU2949961.1"/>
    </source>
</evidence>
<keyword evidence="1" id="KW-0418">Kinase</keyword>
<organism evidence="1 2">
    <name type="scientific">Pseudotamlana agarivorans</name>
    <dbReference type="NCBI Taxonomy" id="481183"/>
    <lineage>
        <taxon>Bacteria</taxon>
        <taxon>Pseudomonadati</taxon>
        <taxon>Bacteroidota</taxon>
        <taxon>Flavobacteriia</taxon>
        <taxon>Flavobacteriales</taxon>
        <taxon>Flavobacteriaceae</taxon>
        <taxon>Pseudotamlana</taxon>
    </lineage>
</organism>
<protein>
    <submittedName>
        <fullName evidence="1">Sensor histidine kinase</fullName>
    </submittedName>
</protein>
<evidence type="ECO:0000313" key="2">
    <source>
        <dbReference type="Proteomes" id="UP001647509"/>
    </source>
</evidence>
<gene>
    <name evidence="1" type="ORF">KO493_04535</name>
</gene>
<keyword evidence="2" id="KW-1185">Reference proteome</keyword>
<reference evidence="1" key="1">
    <citation type="submission" date="2021-05" db="EMBL/GenBank/DDBJ databases">
        <title>Draft genomes of bacteria isolated from model marine particles.</title>
        <authorList>
            <person name="Datta M.S."/>
            <person name="Schwartzman J.A."/>
            <person name="Enke T.N."/>
            <person name="Saavedra J."/>
            <person name="Cermak N."/>
            <person name="Cordero O.X."/>
        </authorList>
    </citation>
    <scope>NUCLEOTIDE SEQUENCE</scope>
    <source>
        <strain evidence="1">I2M19</strain>
    </source>
</reference>